<evidence type="ECO:0000259" key="2">
    <source>
        <dbReference type="Pfam" id="PF02120"/>
    </source>
</evidence>
<comment type="caution">
    <text evidence="3">The sequence shown here is derived from an EMBL/GenBank/DDBJ whole genome shotgun (WGS) entry which is preliminary data.</text>
</comment>
<dbReference type="EMBL" id="JAUHMF010000001">
    <property type="protein sequence ID" value="MDT8897678.1"/>
    <property type="molecule type" value="Genomic_DNA"/>
</dbReference>
<dbReference type="RefSeq" id="WP_315624341.1">
    <property type="nucleotide sequence ID" value="NZ_JAUHMF010000001.1"/>
</dbReference>
<name>A0ABU3NNB8_9CHLR</name>
<sequence length="390" mass="41619">MNPDVLLGIQMNAPPNETPKTLTTSGTERRLAEGAKESKPSFRSLLTERCHHADASSDESLSDQVTEEDASLPALADSSVPPEMGRSEGSAIALQMPVLPVLIDWGVLNVFSQGAASPLLEDKGESWLQSLPMVDLGQDGGGKALNVPQGTSTPQPDSAETANNFATAVVQAGTQDERSAPKALKEFTLVPSKVQFYPQPGIEGAPEGNNRLQQGIEIPESVLISTHGRAVGLGDTATIAQYVMGSAKTRPIVTADQLLHQTVRAVDMMVRLDQSNLHLQLYPESLGRIEIRIAHGAEGTHVLLMADQPQTERLLQTGLNELRQSLTHAGIQLADVAVGGQNAHANLFRQPQGSPVRLQVPLDPISPEASAEGQAYSRIGASDSYVDYRI</sequence>
<evidence type="ECO:0000256" key="1">
    <source>
        <dbReference type="SAM" id="MobiDB-lite"/>
    </source>
</evidence>
<reference evidence="3 4" key="1">
    <citation type="submission" date="2023-07" db="EMBL/GenBank/DDBJ databases">
        <title>Novel species of Thermanaerothrix with wide hydrolytic capabilities.</title>
        <authorList>
            <person name="Zayulina K.S."/>
            <person name="Podosokorskaya O.A."/>
            <person name="Elcheninov A.G."/>
        </authorList>
    </citation>
    <scope>NUCLEOTIDE SEQUENCE [LARGE SCALE GENOMIC DNA]</scope>
    <source>
        <strain evidence="3 4">4228-RoL</strain>
    </source>
</reference>
<feature type="domain" description="Flagellar hook-length control protein-like C-terminal" evidence="2">
    <location>
        <begin position="265"/>
        <end position="343"/>
    </location>
</feature>
<dbReference type="Pfam" id="PF02120">
    <property type="entry name" value="Flg_hook"/>
    <property type="match status" value="1"/>
</dbReference>
<feature type="compositionally biased region" description="Basic and acidic residues" evidence="1">
    <location>
        <begin position="27"/>
        <end position="55"/>
    </location>
</feature>
<accession>A0ABU3NNB8</accession>
<dbReference type="CDD" id="cd17470">
    <property type="entry name" value="T3SS_Flik_C"/>
    <property type="match status" value="1"/>
</dbReference>
<dbReference type="Gene3D" id="3.30.750.140">
    <property type="match status" value="1"/>
</dbReference>
<proteinExistence type="predicted"/>
<evidence type="ECO:0000313" key="4">
    <source>
        <dbReference type="Proteomes" id="UP001254165"/>
    </source>
</evidence>
<evidence type="ECO:0000313" key="3">
    <source>
        <dbReference type="EMBL" id="MDT8897678.1"/>
    </source>
</evidence>
<feature type="compositionally biased region" description="Polar residues" evidence="1">
    <location>
        <begin position="13"/>
        <end position="26"/>
    </location>
</feature>
<dbReference type="InterPro" id="IPR021136">
    <property type="entry name" value="Flagellar_hook_control-like_C"/>
</dbReference>
<gene>
    <name evidence="3" type="ORF">QYE77_05315</name>
</gene>
<keyword evidence="3" id="KW-0966">Cell projection</keyword>
<keyword evidence="3" id="KW-0969">Cilium</keyword>
<organism evidence="3 4">
    <name type="scientific">Thermanaerothrix solaris</name>
    <dbReference type="NCBI Taxonomy" id="3058434"/>
    <lineage>
        <taxon>Bacteria</taxon>
        <taxon>Bacillati</taxon>
        <taxon>Chloroflexota</taxon>
        <taxon>Anaerolineae</taxon>
        <taxon>Anaerolineales</taxon>
        <taxon>Anaerolineaceae</taxon>
        <taxon>Thermanaerothrix</taxon>
    </lineage>
</organism>
<feature type="region of interest" description="Disordered" evidence="1">
    <location>
        <begin position="1"/>
        <end position="88"/>
    </location>
</feature>
<keyword evidence="4" id="KW-1185">Reference proteome</keyword>
<dbReference type="InterPro" id="IPR038610">
    <property type="entry name" value="FliK-like_C_sf"/>
</dbReference>
<keyword evidence="3" id="KW-0282">Flagellum</keyword>
<feature type="compositionally biased region" description="Acidic residues" evidence="1">
    <location>
        <begin position="56"/>
        <end position="70"/>
    </location>
</feature>
<dbReference type="Proteomes" id="UP001254165">
    <property type="component" value="Unassembled WGS sequence"/>
</dbReference>
<protein>
    <submittedName>
        <fullName evidence="3">Flagellar hook-length control protein FliK</fullName>
    </submittedName>
</protein>